<accession>A0A401RX76</accession>
<dbReference type="PANTHER" id="PTHR45740:SF7">
    <property type="entry name" value="PROTEIN MONO-ADP-RIBOSYLTRANSFERASE TIPARP"/>
    <property type="match status" value="1"/>
</dbReference>
<dbReference type="GO" id="GO:0003950">
    <property type="term" value="F:NAD+ poly-ADP-ribosyltransferase activity"/>
    <property type="evidence" value="ECO:0007669"/>
    <property type="project" value="InterPro"/>
</dbReference>
<feature type="zinc finger region" description="C3H1-type" evidence="4">
    <location>
        <begin position="347"/>
        <end position="374"/>
    </location>
</feature>
<dbReference type="STRING" id="137246.A0A401RX76"/>
<name>A0A401RX76_CHIPU</name>
<proteinExistence type="inferred from homology"/>
<dbReference type="PANTHER" id="PTHR45740">
    <property type="entry name" value="POLY [ADP-RIBOSE] POLYMERASE"/>
    <property type="match status" value="1"/>
</dbReference>
<evidence type="ECO:0000259" key="7">
    <source>
        <dbReference type="PROSITE" id="PS50918"/>
    </source>
</evidence>
<feature type="domain" description="C3H1-type" evidence="6">
    <location>
        <begin position="347"/>
        <end position="374"/>
    </location>
</feature>
<dbReference type="GO" id="GO:0005634">
    <property type="term" value="C:nucleus"/>
    <property type="evidence" value="ECO:0007669"/>
    <property type="project" value="UniProtKB-SubCell"/>
</dbReference>
<dbReference type="GO" id="GO:0008270">
    <property type="term" value="F:zinc ion binding"/>
    <property type="evidence" value="ECO:0007669"/>
    <property type="project" value="UniProtKB-KW"/>
</dbReference>
<evidence type="ECO:0008006" key="11">
    <source>
        <dbReference type="Google" id="ProtNLM"/>
    </source>
</evidence>
<dbReference type="SUPFAM" id="SSF117839">
    <property type="entry name" value="WWE domain"/>
    <property type="match status" value="1"/>
</dbReference>
<organism evidence="9 10">
    <name type="scientific">Chiloscyllium punctatum</name>
    <name type="common">Brownbanded bambooshark</name>
    <name type="synonym">Hemiscyllium punctatum</name>
    <dbReference type="NCBI Taxonomy" id="137246"/>
    <lineage>
        <taxon>Eukaryota</taxon>
        <taxon>Metazoa</taxon>
        <taxon>Chordata</taxon>
        <taxon>Craniata</taxon>
        <taxon>Vertebrata</taxon>
        <taxon>Chondrichthyes</taxon>
        <taxon>Elasmobranchii</taxon>
        <taxon>Galeomorphii</taxon>
        <taxon>Galeoidea</taxon>
        <taxon>Orectolobiformes</taxon>
        <taxon>Hemiscylliidae</taxon>
        <taxon>Chiloscyllium</taxon>
    </lineage>
</organism>
<feature type="compositionally biased region" description="Polar residues" evidence="5">
    <location>
        <begin position="217"/>
        <end position="231"/>
    </location>
</feature>
<evidence type="ECO:0000256" key="5">
    <source>
        <dbReference type="SAM" id="MobiDB-lite"/>
    </source>
</evidence>
<dbReference type="InterPro" id="IPR051712">
    <property type="entry name" value="ARTD-AVP"/>
</dbReference>
<dbReference type="InterPro" id="IPR037197">
    <property type="entry name" value="WWE_dom_sf"/>
</dbReference>
<feature type="domain" description="WWE" evidence="7">
    <location>
        <begin position="442"/>
        <end position="520"/>
    </location>
</feature>
<keyword evidence="4" id="KW-0479">Metal-binding</keyword>
<comment type="caution">
    <text evidence="9">The sequence shown here is derived from an EMBL/GenBank/DDBJ whole genome shotgun (WGS) entry which is preliminary data.</text>
</comment>
<feature type="region of interest" description="Disordered" evidence="5">
    <location>
        <begin position="36"/>
        <end position="72"/>
    </location>
</feature>
<dbReference type="OrthoDB" id="6133115at2759"/>
<feature type="non-terminal residue" evidence="9">
    <location>
        <position position="1"/>
    </location>
</feature>
<dbReference type="EMBL" id="BEZZ01000017">
    <property type="protein sequence ID" value="GCC22746.1"/>
    <property type="molecule type" value="Genomic_DNA"/>
</dbReference>
<evidence type="ECO:0000256" key="4">
    <source>
        <dbReference type="PROSITE-ProRule" id="PRU00723"/>
    </source>
</evidence>
<evidence type="ECO:0000313" key="9">
    <source>
        <dbReference type="EMBL" id="GCC22746.1"/>
    </source>
</evidence>
<keyword evidence="4" id="KW-0863">Zinc-finger</keyword>
<dbReference type="Pfam" id="PF02825">
    <property type="entry name" value="WWE"/>
    <property type="match status" value="1"/>
</dbReference>
<dbReference type="SUPFAM" id="SSF56399">
    <property type="entry name" value="ADP-ribosylation"/>
    <property type="match status" value="1"/>
</dbReference>
<dbReference type="Pfam" id="PF23466">
    <property type="entry name" value="WWE_4"/>
    <property type="match status" value="1"/>
</dbReference>
<dbReference type="InterPro" id="IPR000571">
    <property type="entry name" value="Znf_CCCH"/>
</dbReference>
<dbReference type="Gene3D" id="3.90.228.10">
    <property type="match status" value="1"/>
</dbReference>
<evidence type="ECO:0000259" key="8">
    <source>
        <dbReference type="PROSITE" id="PS51059"/>
    </source>
</evidence>
<evidence type="ECO:0000259" key="6">
    <source>
        <dbReference type="PROSITE" id="PS50103"/>
    </source>
</evidence>
<dbReference type="AlphaFoldDB" id="A0A401RX76"/>
<dbReference type="Gene3D" id="3.30.720.50">
    <property type="match status" value="1"/>
</dbReference>
<dbReference type="PROSITE" id="PS50103">
    <property type="entry name" value="ZF_C3H1"/>
    <property type="match status" value="1"/>
</dbReference>
<dbReference type="InterPro" id="IPR012317">
    <property type="entry name" value="Poly(ADP-ribose)pol_cat_dom"/>
</dbReference>
<comment type="similarity">
    <text evidence="3">Belongs to the ARTD/PARP family.</text>
</comment>
<gene>
    <name evidence="9" type="ORF">chiPu_0001136</name>
</gene>
<protein>
    <recommendedName>
        <fullName evidence="11">Poly [ADP-ribose] polymerase</fullName>
    </recommendedName>
</protein>
<dbReference type="GO" id="GO:1990404">
    <property type="term" value="F:NAD+-protein mono-ADP-ribosyltransferase activity"/>
    <property type="evidence" value="ECO:0007669"/>
    <property type="project" value="TreeGrafter"/>
</dbReference>
<evidence type="ECO:0000256" key="3">
    <source>
        <dbReference type="ARBA" id="ARBA00024347"/>
    </source>
</evidence>
<dbReference type="InterPro" id="IPR004170">
    <property type="entry name" value="WWE_dom"/>
</dbReference>
<keyword evidence="2" id="KW-0539">Nucleus</keyword>
<reference evidence="9 10" key="1">
    <citation type="journal article" date="2018" name="Nat. Ecol. Evol.">
        <title>Shark genomes provide insights into elasmobranch evolution and the origin of vertebrates.</title>
        <authorList>
            <person name="Hara Y"/>
            <person name="Yamaguchi K"/>
            <person name="Onimaru K"/>
            <person name="Kadota M"/>
            <person name="Koyanagi M"/>
            <person name="Keeley SD"/>
            <person name="Tatsumi K"/>
            <person name="Tanaka K"/>
            <person name="Motone F"/>
            <person name="Kageyama Y"/>
            <person name="Nozu R"/>
            <person name="Adachi N"/>
            <person name="Nishimura O"/>
            <person name="Nakagawa R"/>
            <person name="Tanegashima C"/>
            <person name="Kiyatake I"/>
            <person name="Matsumoto R"/>
            <person name="Murakumo K"/>
            <person name="Nishida K"/>
            <person name="Terakita A"/>
            <person name="Kuratani S"/>
            <person name="Sato K"/>
            <person name="Hyodo S Kuraku.S."/>
        </authorList>
    </citation>
    <scope>NUCLEOTIDE SEQUENCE [LARGE SCALE GENOMIC DNA]</scope>
</reference>
<sequence>SAQPPSDETPRSLLKGTAARRREVNTVLPWLCLKWSPAHSPRSNTAPDESGGPHSHLQGRSERPLAPCSHRRRLPAPPSLTLNWSGAKQVSESGVVHSDRSMEKSLHVCGSRPAGSRLPLPELECSRAAAGTCPSELPLSCRVPPLLNTFLKKKHAQRKLEVRNLRALGLILTSLLRSDKLSDGVFLCGSCVENRTGLFEPLKKDSKETRACPMSGNDVSTLMPSAGSPGQMQPLPALEHDGQETGLPADRSFATEASAIISTAANLLFQNPTCYSAQDAITTERCNNTAQPHVNNFCQSSPSHDLLPNVKAEKDVKTGIFQDKSEEASIDLVFDLLTQLQYHTHQEDGIEICDEFLQGICVYGNDCLKHHTVLPYHWQLRNIVTQTWQALSDDAQEHLERLYCNPENDQVKLQYQGRVFSLDFNLMTVYDAEFNQVRRLSTVSLASSNSQFHTVWKYYCREHFGWREYSEAVVQCIEEASSRGMSEICFVMQQNRYILNLMEGFQQNAVFGTRQRITRRPLFRSRVLLLPCLQTLAGTLGGLAKLPDGSVARQASFPAVSSHAKLYPETWISMELSEDFIQVPVSIEDKSYRTVYNLFHKTIPETKFRILNILRVQNPYLWEKYKRKKEYMSRKMSEMDKILNERHLFHGTSQDVVDAICKHNFDPRVCGKHATMFGQGSYFARKASYSHNFSKKSQEGVHYMFLAKVLIGKYTLGKPSMRRPPPQSPIDPSSDLYDSCVDNLLEPQIFVIFNDDQSFPYFIIQYEDVGSTVTV</sequence>
<dbReference type="PROSITE" id="PS50918">
    <property type="entry name" value="WWE"/>
    <property type="match status" value="1"/>
</dbReference>
<keyword evidence="10" id="KW-1185">Reference proteome</keyword>
<comment type="subcellular location">
    <subcellularLocation>
        <location evidence="1">Nucleus</location>
    </subcellularLocation>
</comment>
<keyword evidence="4" id="KW-0862">Zinc</keyword>
<dbReference type="Pfam" id="PF00644">
    <property type="entry name" value="PARP"/>
    <property type="match status" value="1"/>
</dbReference>
<dbReference type="CDD" id="cd01439">
    <property type="entry name" value="TCCD_inducible_PARP_like"/>
    <property type="match status" value="1"/>
</dbReference>
<evidence type="ECO:0000256" key="1">
    <source>
        <dbReference type="ARBA" id="ARBA00004123"/>
    </source>
</evidence>
<feature type="domain" description="PARP catalytic" evidence="8">
    <location>
        <begin position="567"/>
        <end position="775"/>
    </location>
</feature>
<feature type="region of interest" description="Disordered" evidence="5">
    <location>
        <begin position="209"/>
        <end position="233"/>
    </location>
</feature>
<dbReference type="PROSITE" id="PS51059">
    <property type="entry name" value="PARP_CATALYTIC"/>
    <property type="match status" value="1"/>
</dbReference>
<evidence type="ECO:0000313" key="10">
    <source>
        <dbReference type="Proteomes" id="UP000287033"/>
    </source>
</evidence>
<dbReference type="OMA" id="IEEANCR"/>
<evidence type="ECO:0000256" key="2">
    <source>
        <dbReference type="ARBA" id="ARBA00023242"/>
    </source>
</evidence>
<dbReference type="Proteomes" id="UP000287033">
    <property type="component" value="Unassembled WGS sequence"/>
</dbReference>
<feature type="region of interest" description="Disordered" evidence="5">
    <location>
        <begin position="1"/>
        <end position="20"/>
    </location>
</feature>